<reference evidence="1 2" key="1">
    <citation type="submission" date="2018-10" db="EMBL/GenBank/DDBJ databases">
        <title>Paraburkholderia sp. 7MK8-2, isolated from soil.</title>
        <authorList>
            <person name="Gao Z.-H."/>
            <person name="Qiu L.-H."/>
        </authorList>
    </citation>
    <scope>NUCLEOTIDE SEQUENCE [LARGE SCALE GENOMIC DNA]</scope>
    <source>
        <strain evidence="1 2">7MK8-2</strain>
    </source>
</reference>
<protein>
    <submittedName>
        <fullName evidence="1">DUF1643 domain-containing protein</fullName>
    </submittedName>
</protein>
<sequence>MQGGAEFSDCGSYRYLLWREWDRAHPTVAFLMLNPSTADHRVTDPTIARCLAWAVKEAFGRLEVVNLYPLRATNPNKLLQHPDPLGERALADAAIVKAIERASTVICAWGSHRAARERAIEVMRLLSAAGAQHKLFHLGLNHDGSPKHPLYLAASVRPGHFELRACGEGS</sequence>
<dbReference type="Proteomes" id="UP000280434">
    <property type="component" value="Unassembled WGS sequence"/>
</dbReference>
<organism evidence="1 2">
    <name type="scientific">Trinickia fusca</name>
    <dbReference type="NCBI Taxonomy" id="2419777"/>
    <lineage>
        <taxon>Bacteria</taxon>
        <taxon>Pseudomonadati</taxon>
        <taxon>Pseudomonadota</taxon>
        <taxon>Betaproteobacteria</taxon>
        <taxon>Burkholderiales</taxon>
        <taxon>Burkholderiaceae</taxon>
        <taxon>Trinickia</taxon>
    </lineage>
</organism>
<proteinExistence type="predicted"/>
<dbReference type="InterPro" id="IPR012441">
    <property type="entry name" value="DUF1643"/>
</dbReference>
<evidence type="ECO:0000313" key="1">
    <source>
        <dbReference type="EMBL" id="RKP48470.1"/>
    </source>
</evidence>
<accession>A0A494XCW8</accession>
<keyword evidence="2" id="KW-1185">Reference proteome</keyword>
<name>A0A494XCW8_9BURK</name>
<dbReference type="OrthoDB" id="9807577at2"/>
<dbReference type="AlphaFoldDB" id="A0A494XCW8"/>
<dbReference type="Pfam" id="PF07799">
    <property type="entry name" value="DUF1643"/>
    <property type="match status" value="1"/>
</dbReference>
<evidence type="ECO:0000313" key="2">
    <source>
        <dbReference type="Proteomes" id="UP000280434"/>
    </source>
</evidence>
<comment type="caution">
    <text evidence="1">The sequence shown here is derived from an EMBL/GenBank/DDBJ whole genome shotgun (WGS) entry which is preliminary data.</text>
</comment>
<gene>
    <name evidence="1" type="ORF">D7S89_12840</name>
</gene>
<dbReference type="EMBL" id="RBZV01000004">
    <property type="protein sequence ID" value="RKP48470.1"/>
    <property type="molecule type" value="Genomic_DNA"/>
</dbReference>